<dbReference type="CDD" id="cd03522">
    <property type="entry name" value="MoeA_like"/>
    <property type="match status" value="1"/>
</dbReference>
<proteinExistence type="inferred from homology"/>
<comment type="function">
    <text evidence="1">Catalyzes the insertion of molybdate into adenylated molybdopterin with the concomitant release of AMP.</text>
</comment>
<dbReference type="GO" id="GO:0046872">
    <property type="term" value="F:metal ion binding"/>
    <property type="evidence" value="ECO:0007669"/>
    <property type="project" value="UniProtKB-UniRule"/>
</dbReference>
<sequence>MKKIAVEQSVGKILCHDITAVRDGFKGRAFARGHVIKQEDIPNLLDMGKKYIFIWEDQENEIHEDDAALRLASMAPVKGTFYSGPYEGKMTLTAAVKGQFRVNKTLLSKLNTIGDITITTLPDHFRVEPDMKLAGLRIVPLTTEKKQIEQAEVICAQSPIPLFTIKPYQKLKVGIIITGSEIFNGRIKDRFEPLIRKKLSYFEADILDIVICDDIPDMLQSIASTFIRKDVDLLIFTGGMSVDPDDITPTVMRATGAEVITHGVPIQPGNMFMLAYLGNTALIGVPSAAIQHSTTILDVVLPQLFTGERFYKADFVAMAEGGSCLGCEICHYPICTFGRY</sequence>
<dbReference type="EMBL" id="CP086239">
    <property type="protein sequence ID" value="WAG59309.1"/>
    <property type="molecule type" value="Genomic_DNA"/>
</dbReference>
<reference evidence="3" key="1">
    <citation type="submission" date="2021-11" db="EMBL/GenBank/DDBJ databases">
        <title>Clostridia strains as spoilage organisms.</title>
        <authorList>
            <person name="Wambui J."/>
            <person name="Stevens M.J.A."/>
            <person name="Stephan R."/>
        </authorList>
    </citation>
    <scope>NUCLEOTIDE SEQUENCE</scope>
    <source>
        <strain evidence="3">CF009</strain>
    </source>
</reference>
<dbReference type="PANTHER" id="PTHR10192:SF28">
    <property type="entry name" value="MOLYBDOPTERIN MOLYBDENUMTRANSFERASE"/>
    <property type="match status" value="1"/>
</dbReference>
<name>A0AA47EFL8_9CLOT</name>
<dbReference type="PANTHER" id="PTHR10192">
    <property type="entry name" value="MOLYBDOPTERIN BIOSYNTHESIS PROTEIN"/>
    <property type="match status" value="1"/>
</dbReference>
<dbReference type="InterPro" id="IPR001453">
    <property type="entry name" value="MoaB/Mog_dom"/>
</dbReference>
<protein>
    <recommendedName>
        <fullName evidence="1">Molybdopterin molybdenumtransferase</fullName>
        <ecNumber evidence="1">2.10.1.1</ecNumber>
    </recommendedName>
</protein>
<keyword evidence="1" id="KW-0501">Molybdenum cofactor biosynthesis</keyword>
<comment type="catalytic activity">
    <reaction evidence="1">
        <text>adenylyl-molybdopterin + molybdate = Mo-molybdopterin + AMP + H(+)</text>
        <dbReference type="Rhea" id="RHEA:35047"/>
        <dbReference type="ChEBI" id="CHEBI:15378"/>
        <dbReference type="ChEBI" id="CHEBI:36264"/>
        <dbReference type="ChEBI" id="CHEBI:62727"/>
        <dbReference type="ChEBI" id="CHEBI:71302"/>
        <dbReference type="ChEBI" id="CHEBI:456215"/>
    </reaction>
</comment>
<dbReference type="GO" id="GO:0061599">
    <property type="term" value="F:molybdopterin molybdotransferase activity"/>
    <property type="evidence" value="ECO:0007669"/>
    <property type="project" value="UniProtKB-UniRule"/>
</dbReference>
<organism evidence="3 4">
    <name type="scientific">Clostridium estertheticum</name>
    <dbReference type="NCBI Taxonomy" id="238834"/>
    <lineage>
        <taxon>Bacteria</taxon>
        <taxon>Bacillati</taxon>
        <taxon>Bacillota</taxon>
        <taxon>Clostridia</taxon>
        <taxon>Eubacteriales</taxon>
        <taxon>Clostridiaceae</taxon>
        <taxon>Clostridium</taxon>
    </lineage>
</organism>
<dbReference type="Proteomes" id="UP001164733">
    <property type="component" value="Chromosome"/>
</dbReference>
<dbReference type="RefSeq" id="WP_216105727.1">
    <property type="nucleotide sequence ID" value="NZ_CP086237.1"/>
</dbReference>
<keyword evidence="1" id="KW-0500">Molybdenum</keyword>
<comment type="pathway">
    <text evidence="1">Cofactor biosynthesis; molybdopterin biosynthesis.</text>
</comment>
<dbReference type="GO" id="GO:0005829">
    <property type="term" value="C:cytosol"/>
    <property type="evidence" value="ECO:0007669"/>
    <property type="project" value="TreeGrafter"/>
</dbReference>
<keyword evidence="1" id="KW-0460">Magnesium</keyword>
<dbReference type="AlphaFoldDB" id="A0AA47EFL8"/>
<evidence type="ECO:0000256" key="1">
    <source>
        <dbReference type="RuleBase" id="RU365090"/>
    </source>
</evidence>
<comment type="similarity">
    <text evidence="1">Belongs to the MoeA family.</text>
</comment>
<comment type="cofactor">
    <cofactor evidence="1">
        <name>Mg(2+)</name>
        <dbReference type="ChEBI" id="CHEBI:18420"/>
    </cofactor>
</comment>
<gene>
    <name evidence="3" type="ORF">LL038_16900</name>
</gene>
<evidence type="ECO:0000259" key="2">
    <source>
        <dbReference type="SMART" id="SM00852"/>
    </source>
</evidence>
<accession>A0AA47EFL8</accession>
<evidence type="ECO:0000313" key="4">
    <source>
        <dbReference type="Proteomes" id="UP001164733"/>
    </source>
</evidence>
<evidence type="ECO:0000313" key="3">
    <source>
        <dbReference type="EMBL" id="WAG59309.1"/>
    </source>
</evidence>
<dbReference type="EC" id="2.10.1.1" evidence="1"/>
<dbReference type="Pfam" id="PF00994">
    <property type="entry name" value="MoCF_biosynth"/>
    <property type="match status" value="1"/>
</dbReference>
<dbReference type="InterPro" id="IPR038987">
    <property type="entry name" value="MoeA-like"/>
</dbReference>
<keyword evidence="1" id="KW-0808">Transferase</keyword>
<keyword evidence="1" id="KW-0479">Metal-binding</keyword>
<feature type="domain" description="MoaB/Mog" evidence="2">
    <location>
        <begin position="174"/>
        <end position="304"/>
    </location>
</feature>
<dbReference type="SMART" id="SM00852">
    <property type="entry name" value="MoCF_biosynth"/>
    <property type="match status" value="1"/>
</dbReference>
<dbReference type="GO" id="GO:0006777">
    <property type="term" value="P:Mo-molybdopterin cofactor biosynthetic process"/>
    <property type="evidence" value="ECO:0007669"/>
    <property type="project" value="UniProtKB-UniRule"/>
</dbReference>